<dbReference type="SUPFAM" id="SSF54001">
    <property type="entry name" value="Cysteine proteinases"/>
    <property type="match status" value="1"/>
</dbReference>
<accession>A0A0E4BJ24</accession>
<evidence type="ECO:0008006" key="3">
    <source>
        <dbReference type="Google" id="ProtNLM"/>
    </source>
</evidence>
<organism evidence="1 2">
    <name type="scientific">Bradyrhizobium diazoefficiens</name>
    <dbReference type="NCBI Taxonomy" id="1355477"/>
    <lineage>
        <taxon>Bacteria</taxon>
        <taxon>Pseudomonadati</taxon>
        <taxon>Pseudomonadota</taxon>
        <taxon>Alphaproteobacteria</taxon>
        <taxon>Hyphomicrobiales</taxon>
        <taxon>Nitrobacteraceae</taxon>
        <taxon>Bradyrhizobium</taxon>
    </lineage>
</organism>
<evidence type="ECO:0000313" key="2">
    <source>
        <dbReference type="Proteomes" id="UP000063308"/>
    </source>
</evidence>
<evidence type="ECO:0000313" key="1">
    <source>
        <dbReference type="EMBL" id="BAR53321.1"/>
    </source>
</evidence>
<dbReference type="RefSeq" id="WP_039184778.1">
    <property type="nucleotide sequence ID" value="NZ_AXAX01000002.1"/>
</dbReference>
<dbReference type="Proteomes" id="UP000063308">
    <property type="component" value="Chromosome"/>
</dbReference>
<dbReference type="Gene3D" id="3.10.620.30">
    <property type="match status" value="1"/>
</dbReference>
<dbReference type="AlphaFoldDB" id="A0A0E4BJ24"/>
<protein>
    <recommendedName>
        <fullName evidence="3">Transglutaminase</fullName>
    </recommendedName>
</protein>
<dbReference type="EMBL" id="AP014685">
    <property type="protein sequence ID" value="BAR53321.1"/>
    <property type="molecule type" value="Genomic_DNA"/>
</dbReference>
<reference evidence="1 2" key="1">
    <citation type="submission" date="2014-11" db="EMBL/GenBank/DDBJ databases">
        <title>Symbiosis island explosion on the genome of extra-slow-growing strains of soybean bradyrhizobia with massive insertion sequences.</title>
        <authorList>
            <person name="Iida T."/>
            <person name="Minamisawa K."/>
        </authorList>
    </citation>
    <scope>NUCLEOTIDE SEQUENCE [LARGE SCALE GENOMIC DNA]</scope>
    <source>
        <strain evidence="1 2">NK6</strain>
    </source>
</reference>
<dbReference type="InterPro" id="IPR038765">
    <property type="entry name" value="Papain-like_cys_pep_sf"/>
</dbReference>
<sequence>MTLHWELQRKGLCALGVGLVALVVAGVTSPARADDALARDVLTQDALTQDALAQDAQDTLAPGIDAATRAPATFFRINDVLAKLDAMRGRGPNAVRLAALTPSNIATDAAPEPRPVPAKGDEPFGLFTFRAPEGLLWQKWRGLETRLVRDAETLKRCESDAANCPSNAAQFLRLIGAAKAKSGRARLDEVNRAVNMVVRYVSDYAQHGEADRWSSPLETFATAKGDCEDYAIAKYVALHEAGFPREDLRLVLVRDRAVRQDHAVLAARLEGQWLVLDNRRSELIEDSGATNLAPLFAIDHAGVHLFAAPYAQHRFAGPTEAAPAANNEGAEWGDTDVAAGGAWPGALPLLM</sequence>
<dbReference type="Pfam" id="PF06035">
    <property type="entry name" value="Peptidase_C93"/>
    <property type="match status" value="1"/>
</dbReference>
<dbReference type="PANTHER" id="PTHR39327">
    <property type="match status" value="1"/>
</dbReference>
<gene>
    <name evidence="1" type="ORF">NK6_130</name>
</gene>
<dbReference type="InterPro" id="IPR010319">
    <property type="entry name" value="Transglutaminase-like_Cys_pept"/>
</dbReference>
<name>A0A0E4BJ24_9BRAD</name>
<dbReference type="PANTHER" id="PTHR39327:SF1">
    <property type="entry name" value="BLR5470 PROTEIN"/>
    <property type="match status" value="1"/>
</dbReference>
<proteinExistence type="predicted"/>